<dbReference type="EMBL" id="FUWR01000016">
    <property type="protein sequence ID" value="SKA10015.1"/>
    <property type="molecule type" value="Genomic_DNA"/>
</dbReference>
<feature type="domain" description="Rhodanese" evidence="1">
    <location>
        <begin position="179"/>
        <end position="270"/>
    </location>
</feature>
<accession>A0A1T4R2E0</accession>
<dbReference type="PANTHER" id="PTHR44086">
    <property type="entry name" value="THIOSULFATE SULFURTRANSFERASE RDL2, MITOCHONDRIAL-RELATED"/>
    <property type="match status" value="1"/>
</dbReference>
<dbReference type="Gene3D" id="3.40.250.10">
    <property type="entry name" value="Rhodanese-like domain"/>
    <property type="match status" value="3"/>
</dbReference>
<dbReference type="OrthoDB" id="9776795at2"/>
<dbReference type="SMART" id="SM00450">
    <property type="entry name" value="RHOD"/>
    <property type="match status" value="3"/>
</dbReference>
<name>A0A1T4R2E0_9BACT</name>
<dbReference type="CDD" id="cd00158">
    <property type="entry name" value="RHOD"/>
    <property type="match status" value="2"/>
</dbReference>
<feature type="domain" description="Rhodanese" evidence="1">
    <location>
        <begin position="300"/>
        <end position="384"/>
    </location>
</feature>
<keyword evidence="2" id="KW-0808">Transferase</keyword>
<dbReference type="RefSeq" id="WP_078790895.1">
    <property type="nucleotide sequence ID" value="NZ_FUWR01000016.1"/>
</dbReference>
<proteinExistence type="predicted"/>
<dbReference type="Proteomes" id="UP000190102">
    <property type="component" value="Unassembled WGS sequence"/>
</dbReference>
<dbReference type="PANTHER" id="PTHR44086:SF13">
    <property type="entry name" value="THIOSULFATE SULFURTRANSFERASE PSPE"/>
    <property type="match status" value="1"/>
</dbReference>
<sequence>MSIRNRVIASLVTLSAVFSLTGCETGPEVKSETPPAMTVAAANKQAAKPKLPPLPKGTSVITTDEVKALVAKGPEAGNYLMFDSRPASRFHAGTIPTSLMLPSGEMEKLDKEGKSHPMLGPDKNKLLIFWCGGPTCPFSLKGGELAVKYGYTNVKVYSGGDPAWTKAELPFVVSPKYVKDDNILLLDLRSADKFAAGHIPRALNLPAADLGKYNEENWPSFKGAPIVFYTDNQADIDKALELMRDYGLSKATYFKGGVEAWQKLGNQVESGPKPAPTKLTFVRKPNPQDVSIADFNKLVNDPNVVILDVRGDAERVGGGFKGALHIPFEQIATRYTEIPKDKTVVIHCATGIRSSIAYETLKAKGFTNLKVLNANVKFDNGNCKITE</sequence>
<dbReference type="Pfam" id="PF00581">
    <property type="entry name" value="Rhodanese"/>
    <property type="match status" value="3"/>
</dbReference>
<dbReference type="AlphaFoldDB" id="A0A1T4R2E0"/>
<dbReference type="InterPro" id="IPR001763">
    <property type="entry name" value="Rhodanese-like_dom"/>
</dbReference>
<evidence type="ECO:0000313" key="3">
    <source>
        <dbReference type="Proteomes" id="UP000190102"/>
    </source>
</evidence>
<dbReference type="GO" id="GO:0004792">
    <property type="term" value="F:thiosulfate-cyanide sulfurtransferase activity"/>
    <property type="evidence" value="ECO:0007669"/>
    <property type="project" value="TreeGrafter"/>
</dbReference>
<dbReference type="STRING" id="115783.SAMN02745119_02650"/>
<dbReference type="PROSITE" id="PS51257">
    <property type="entry name" value="PROKAR_LIPOPROTEIN"/>
    <property type="match status" value="1"/>
</dbReference>
<evidence type="ECO:0000259" key="1">
    <source>
        <dbReference type="PROSITE" id="PS50206"/>
    </source>
</evidence>
<dbReference type="SUPFAM" id="SSF52821">
    <property type="entry name" value="Rhodanese/Cell cycle control phosphatase"/>
    <property type="match status" value="3"/>
</dbReference>
<dbReference type="PROSITE" id="PS50206">
    <property type="entry name" value="RHODANESE_3"/>
    <property type="match status" value="3"/>
</dbReference>
<organism evidence="2 3">
    <name type="scientific">Trichlorobacter thiogenes</name>
    <dbReference type="NCBI Taxonomy" id="115783"/>
    <lineage>
        <taxon>Bacteria</taxon>
        <taxon>Pseudomonadati</taxon>
        <taxon>Thermodesulfobacteriota</taxon>
        <taxon>Desulfuromonadia</taxon>
        <taxon>Geobacterales</taxon>
        <taxon>Geobacteraceae</taxon>
        <taxon>Trichlorobacter</taxon>
    </lineage>
</organism>
<keyword evidence="3" id="KW-1185">Reference proteome</keyword>
<evidence type="ECO:0000313" key="2">
    <source>
        <dbReference type="EMBL" id="SKA10015.1"/>
    </source>
</evidence>
<keyword evidence="2" id="KW-0670">Pyruvate</keyword>
<protein>
    <submittedName>
        <fullName evidence="2">3-mercaptopyruvate sulfurtransferase SseA, contains two rhodanese domains</fullName>
    </submittedName>
</protein>
<gene>
    <name evidence="2" type="ORF">SAMN02745119_02650</name>
</gene>
<reference evidence="3" key="1">
    <citation type="submission" date="2017-02" db="EMBL/GenBank/DDBJ databases">
        <authorList>
            <person name="Varghese N."/>
            <person name="Submissions S."/>
        </authorList>
    </citation>
    <scope>NUCLEOTIDE SEQUENCE [LARGE SCALE GENOMIC DNA]</scope>
    <source>
        <strain evidence="3">ATCC BAA-34</strain>
    </source>
</reference>
<dbReference type="InterPro" id="IPR036873">
    <property type="entry name" value="Rhodanese-like_dom_sf"/>
</dbReference>
<feature type="domain" description="Rhodanese" evidence="1">
    <location>
        <begin position="75"/>
        <end position="173"/>
    </location>
</feature>